<dbReference type="PANTHER" id="PTHR30032:SF1">
    <property type="entry name" value="N-ACETYLMURAMOYL-L-ALANINE AMIDASE LYTC"/>
    <property type="match status" value="1"/>
</dbReference>
<protein>
    <submittedName>
        <fullName evidence="2">Cell wall-binding protein</fullName>
    </submittedName>
</protein>
<reference evidence="3" key="1">
    <citation type="submission" date="2017-08" db="EMBL/GenBank/DDBJ databases">
        <authorList>
            <person name="Varghese N."/>
            <person name="Submissions S."/>
        </authorList>
    </citation>
    <scope>NUCLEOTIDE SEQUENCE [LARGE SCALE GENOMIC DNA]</scope>
    <source>
        <strain evidence="3">USBA17B2</strain>
    </source>
</reference>
<proteinExistence type="predicted"/>
<dbReference type="Gene3D" id="3.40.50.12090">
    <property type="match status" value="2"/>
</dbReference>
<feature type="signal peptide" evidence="1">
    <location>
        <begin position="1"/>
        <end position="34"/>
    </location>
</feature>
<evidence type="ECO:0000256" key="1">
    <source>
        <dbReference type="SAM" id="SignalP"/>
    </source>
</evidence>
<evidence type="ECO:0000313" key="3">
    <source>
        <dbReference type="Proteomes" id="UP000219688"/>
    </source>
</evidence>
<dbReference type="AlphaFoldDB" id="A0A285VSB6"/>
<dbReference type="PANTHER" id="PTHR30032">
    <property type="entry name" value="N-ACETYLMURAMOYL-L-ALANINE AMIDASE-RELATED"/>
    <property type="match status" value="1"/>
</dbReference>
<evidence type="ECO:0000313" key="2">
    <source>
        <dbReference type="EMBL" id="SOC56843.1"/>
    </source>
</evidence>
<accession>A0A285VSB6</accession>
<dbReference type="RefSeq" id="WP_097188723.1">
    <property type="nucleotide sequence ID" value="NZ_OBQK01000009.1"/>
</dbReference>
<dbReference type="Pfam" id="PF04122">
    <property type="entry name" value="CW_binding_2"/>
    <property type="match status" value="3"/>
</dbReference>
<dbReference type="EMBL" id="OBQK01000009">
    <property type="protein sequence ID" value="SOC56843.1"/>
    <property type="molecule type" value="Genomic_DNA"/>
</dbReference>
<sequence length="356" mass="36495">MSRRGSSRPTRSTRPARLAAVSAGLVLAVAATTAGVGVDQAGAPTTTVAATPPEIVRHIGSDRFGTAVEVALAHFGPASGRPSPTTVYLATGRNFPDALTGGALAGARSAPVLLTRPDSLPGVTGTALTTLDPQQVVLLGGETVISREVVAEITALGIPVRRIGGGDRYETAALVSRELPASDLAYVVTGLNYPDALSAAPVASLDRAPVLLTRQGGLPGATAAELRRHDPRLVIVMGGEVAVAEAVLEDIRDLGIEVIRIRGNDRYQTAAALMEVWPTGATQAWVATGLEYADALAAAPAAALRGSPVLLTRRESLPGVTGSGLVRLAPDTVIVPGGYLAITEDVDTAIRALPWE</sequence>
<name>A0A285VSB6_9MICO</name>
<keyword evidence="3" id="KW-1185">Reference proteome</keyword>
<dbReference type="InterPro" id="IPR007253">
    <property type="entry name" value="Cell_wall-bd_2"/>
</dbReference>
<gene>
    <name evidence="2" type="ORF">SAMN05421879_10952</name>
</gene>
<organism evidence="2 3">
    <name type="scientific">Ornithinimicrobium cerasi</name>
    <dbReference type="NCBI Taxonomy" id="2248773"/>
    <lineage>
        <taxon>Bacteria</taxon>
        <taxon>Bacillati</taxon>
        <taxon>Actinomycetota</taxon>
        <taxon>Actinomycetes</taxon>
        <taxon>Micrococcales</taxon>
        <taxon>Ornithinimicrobiaceae</taxon>
        <taxon>Ornithinimicrobium</taxon>
    </lineage>
</organism>
<dbReference type="Proteomes" id="UP000219688">
    <property type="component" value="Unassembled WGS sequence"/>
</dbReference>
<dbReference type="InterPro" id="IPR051922">
    <property type="entry name" value="Bact_Sporulation_Assoc"/>
</dbReference>
<keyword evidence="1" id="KW-0732">Signal</keyword>
<feature type="chain" id="PRO_5038487298" evidence="1">
    <location>
        <begin position="35"/>
        <end position="356"/>
    </location>
</feature>